<protein>
    <submittedName>
        <fullName evidence="1">Uncharacterized protein</fullName>
    </submittedName>
</protein>
<reference evidence="1" key="1">
    <citation type="submission" date="2020-04" db="EMBL/GenBank/DDBJ databases">
        <title>Phage recombination drives evolution of spore-forming Bacilli.</title>
        <authorList>
            <person name="Dragos A."/>
            <person name="Kovacs A.T."/>
        </authorList>
    </citation>
    <scope>NUCLEOTIDE SEQUENCE</scope>
    <source>
        <strain evidence="1">168</strain>
    </source>
</reference>
<name>A0A6M3ZD78_BACSU</name>
<accession>A0A6M3ZD78</accession>
<gene>
    <name evidence="1" type="ORF">HIR78_13055</name>
</gene>
<dbReference type="EMBL" id="CP052842">
    <property type="protein sequence ID" value="QJP88895.1"/>
    <property type="molecule type" value="Genomic_DNA"/>
</dbReference>
<sequence length="171" mass="20521">MDNRKMLLRQKLKINKQKSLRVTLMSTLPRDMATTIEDCSLITSPELERILDKVQKKWNFELHKNDFAIKYSEHRKEYSWEYEVINHVQQTKLPDEQVYLYLGIEDSPIFLINGNWIIENFNFLWEQINNSDLWIIDFNFKYGVLVSRYGGYLDHDPNPNEIIYAVTEWGI</sequence>
<dbReference type="RefSeq" id="WP_004398503.1">
    <property type="nucleotide sequence ID" value="NC_000964.3"/>
</dbReference>
<dbReference type="OrthoDB" id="2739879at2"/>
<dbReference type="AlphaFoldDB" id="A0A6M3ZD78"/>
<evidence type="ECO:0000313" key="1">
    <source>
        <dbReference type="EMBL" id="QJP88895.1"/>
    </source>
</evidence>
<proteinExistence type="predicted"/>
<organism evidence="1">
    <name type="scientific">Bacillus subtilis (strain 168)</name>
    <dbReference type="NCBI Taxonomy" id="224308"/>
    <lineage>
        <taxon>Bacteria</taxon>
        <taxon>Bacillati</taxon>
        <taxon>Bacillota</taxon>
        <taxon>Bacilli</taxon>
        <taxon>Bacillales</taxon>
        <taxon>Bacillaceae</taxon>
        <taxon>Bacillus</taxon>
    </lineage>
</organism>
<dbReference type="KEGG" id="bsu:BSU21640"/>